<dbReference type="RefSeq" id="WP_260643345.1">
    <property type="nucleotide sequence ID" value="NZ_CP104003.1"/>
</dbReference>
<evidence type="ECO:0000313" key="3">
    <source>
        <dbReference type="Proteomes" id="UP001057580"/>
    </source>
</evidence>
<evidence type="ECO:0000259" key="1">
    <source>
        <dbReference type="Pfam" id="PF00582"/>
    </source>
</evidence>
<dbReference type="AlphaFoldDB" id="A0A9E7R691"/>
<dbReference type="Pfam" id="PF00582">
    <property type="entry name" value="Usp"/>
    <property type="match status" value="1"/>
</dbReference>
<dbReference type="GeneID" id="74942362"/>
<dbReference type="CDD" id="cd00293">
    <property type="entry name" value="USP-like"/>
    <property type="match status" value="1"/>
</dbReference>
<reference evidence="2" key="1">
    <citation type="submission" date="2022-09" db="EMBL/GenBank/DDBJ databases">
        <title>Diverse halophilic archaea isolated from saline environments.</title>
        <authorList>
            <person name="Cui H.-L."/>
        </authorList>
    </citation>
    <scope>NUCLEOTIDE SEQUENCE</scope>
    <source>
        <strain evidence="2">ZS-35-S2</strain>
    </source>
</reference>
<gene>
    <name evidence="2" type="ORF">N0B31_08030</name>
</gene>
<name>A0A9E7R691_9EURY</name>
<organism evidence="2 3">
    <name type="scientific">Salinirubellus salinus</name>
    <dbReference type="NCBI Taxonomy" id="1364945"/>
    <lineage>
        <taxon>Archaea</taxon>
        <taxon>Methanobacteriati</taxon>
        <taxon>Methanobacteriota</taxon>
        <taxon>Stenosarchaea group</taxon>
        <taxon>Halobacteria</taxon>
        <taxon>Halobacteriales</taxon>
        <taxon>Natronomonadaceae</taxon>
        <taxon>Salinirubellus</taxon>
    </lineage>
</organism>
<dbReference type="SUPFAM" id="SSF52402">
    <property type="entry name" value="Adenine nucleotide alpha hydrolases-like"/>
    <property type="match status" value="1"/>
</dbReference>
<sequence length="128" mass="13283">MHYLLATDSVHTTAAGCDYLLDAARLDPDDRATVLTVVETDADERDPGDAANVATARLTGFCELAFEEREGDVADEILDSVDSLDADVLLVGPHGGRSGAGPELGPTARAVLEGTAVPVVVLPLEPLS</sequence>
<evidence type="ECO:0000313" key="2">
    <source>
        <dbReference type="EMBL" id="UWM56231.1"/>
    </source>
</evidence>
<accession>A0A9E7R691</accession>
<dbReference type="KEGG" id="ssai:N0B31_08030"/>
<dbReference type="InterPro" id="IPR006016">
    <property type="entry name" value="UspA"/>
</dbReference>
<proteinExistence type="predicted"/>
<dbReference type="Proteomes" id="UP001057580">
    <property type="component" value="Chromosome"/>
</dbReference>
<feature type="domain" description="UspA" evidence="1">
    <location>
        <begin position="4"/>
        <end position="123"/>
    </location>
</feature>
<dbReference type="InterPro" id="IPR014729">
    <property type="entry name" value="Rossmann-like_a/b/a_fold"/>
</dbReference>
<keyword evidence="3" id="KW-1185">Reference proteome</keyword>
<dbReference type="Gene3D" id="3.40.50.620">
    <property type="entry name" value="HUPs"/>
    <property type="match status" value="1"/>
</dbReference>
<protein>
    <submittedName>
        <fullName evidence="2">Universal stress protein</fullName>
    </submittedName>
</protein>
<dbReference type="EMBL" id="CP104003">
    <property type="protein sequence ID" value="UWM56231.1"/>
    <property type="molecule type" value="Genomic_DNA"/>
</dbReference>